<gene>
    <name evidence="1" type="ORF">ACOLOM_LOCUS8541</name>
</gene>
<sequence length="434" mass="46940">QEPELADYLRRREAYGQGGSVGTSPGGYDGYLIGSSKEQMFISHQILRLRGLGAPCKILSLEQSVLDGCICAYNIALIAASCAGVKHSDEAKAKISDAKKGKSHSEEHKANISAAGKGKSHSEETKAKMSASHKGQKHSAETKAKLSAAKTGRELPEGHKAKISNQGKPVYLYIVKPRALELNATFRNRERASESLGINRTTLYRYIKNRTLFKFNGVSHVLPYWFKPRVLVPDATSSLVLSLEQSILDGCVCAYNISPTAGSPAGVSRSDETKAKTSASLQGHKHSDETKAKMSASRKGRPSPMKGRKLSEETKAKMSASSYNKGKAVYLYLVNTRGFELAGSFPNITRCSETLGALLKYGLNSFVLIIFFVPDATSSLVLALEQSILDGCVCAYNILPTAGSSAGARHSDETKAKMSAVKRDISTRKKLRQN</sequence>
<name>A0ACA9NNZ6_9GLOM</name>
<organism evidence="1 2">
    <name type="scientific">Acaulospora colombiana</name>
    <dbReference type="NCBI Taxonomy" id="27376"/>
    <lineage>
        <taxon>Eukaryota</taxon>
        <taxon>Fungi</taxon>
        <taxon>Fungi incertae sedis</taxon>
        <taxon>Mucoromycota</taxon>
        <taxon>Glomeromycotina</taxon>
        <taxon>Glomeromycetes</taxon>
        <taxon>Diversisporales</taxon>
        <taxon>Acaulosporaceae</taxon>
        <taxon>Acaulospora</taxon>
    </lineage>
</organism>
<protein>
    <submittedName>
        <fullName evidence="1">13766_t:CDS:1</fullName>
    </submittedName>
</protein>
<evidence type="ECO:0000313" key="2">
    <source>
        <dbReference type="Proteomes" id="UP000789525"/>
    </source>
</evidence>
<accession>A0ACA9NNZ6</accession>
<keyword evidence="2" id="KW-1185">Reference proteome</keyword>
<feature type="non-terminal residue" evidence="1">
    <location>
        <position position="1"/>
    </location>
</feature>
<proteinExistence type="predicted"/>
<dbReference type="EMBL" id="CAJVPT010022352">
    <property type="protein sequence ID" value="CAG8659628.1"/>
    <property type="molecule type" value="Genomic_DNA"/>
</dbReference>
<dbReference type="Proteomes" id="UP000789525">
    <property type="component" value="Unassembled WGS sequence"/>
</dbReference>
<comment type="caution">
    <text evidence="1">The sequence shown here is derived from an EMBL/GenBank/DDBJ whole genome shotgun (WGS) entry which is preliminary data.</text>
</comment>
<evidence type="ECO:0000313" key="1">
    <source>
        <dbReference type="EMBL" id="CAG8659628.1"/>
    </source>
</evidence>
<reference evidence="1" key="1">
    <citation type="submission" date="2021-06" db="EMBL/GenBank/DDBJ databases">
        <authorList>
            <person name="Kallberg Y."/>
            <person name="Tangrot J."/>
            <person name="Rosling A."/>
        </authorList>
    </citation>
    <scope>NUCLEOTIDE SEQUENCE</scope>
    <source>
        <strain evidence="1">CL356</strain>
    </source>
</reference>